<keyword evidence="4" id="KW-1185">Reference proteome</keyword>
<organism evidence="3 4">
    <name type="scientific">Gracilimonas sediminicola</name>
    <dbReference type="NCBI Taxonomy" id="2952158"/>
    <lineage>
        <taxon>Bacteria</taxon>
        <taxon>Pseudomonadati</taxon>
        <taxon>Balneolota</taxon>
        <taxon>Balneolia</taxon>
        <taxon>Balneolales</taxon>
        <taxon>Balneolaceae</taxon>
        <taxon>Gracilimonas</taxon>
    </lineage>
</organism>
<dbReference type="InterPro" id="IPR032710">
    <property type="entry name" value="NTF2-like_dom_sf"/>
</dbReference>
<reference evidence="3" key="1">
    <citation type="submission" date="2022-06" db="EMBL/GenBank/DDBJ databases">
        <title>Gracilimonas sp. CAU 1638 isolated from sea sediment.</title>
        <authorList>
            <person name="Kim W."/>
        </authorList>
    </citation>
    <scope>NUCLEOTIDE SEQUENCE</scope>
    <source>
        <strain evidence="3">CAU 1638</strain>
    </source>
</reference>
<dbReference type="Pfam" id="PF14534">
    <property type="entry name" value="DUF4440"/>
    <property type="match status" value="1"/>
</dbReference>
<evidence type="ECO:0000313" key="3">
    <source>
        <dbReference type="EMBL" id="MCP9293027.1"/>
    </source>
</evidence>
<comment type="caution">
    <text evidence="3">The sequence shown here is derived from an EMBL/GenBank/DDBJ whole genome shotgun (WGS) entry which is preliminary data.</text>
</comment>
<gene>
    <name evidence="3" type="ORF">NM125_15660</name>
</gene>
<dbReference type="RefSeq" id="WP_255135926.1">
    <property type="nucleotide sequence ID" value="NZ_JANDBC010000003.1"/>
</dbReference>
<protein>
    <submittedName>
        <fullName evidence="3">Nuclear transport factor 2 family protein</fullName>
    </submittedName>
</protein>
<evidence type="ECO:0000259" key="2">
    <source>
        <dbReference type="Pfam" id="PF14534"/>
    </source>
</evidence>
<feature type="chain" id="PRO_5040739076" evidence="1">
    <location>
        <begin position="21"/>
        <end position="145"/>
    </location>
</feature>
<dbReference type="AlphaFoldDB" id="A0A9X2L639"/>
<dbReference type="Proteomes" id="UP001139125">
    <property type="component" value="Unassembled WGS sequence"/>
</dbReference>
<dbReference type="Gene3D" id="3.10.450.50">
    <property type="match status" value="1"/>
</dbReference>
<evidence type="ECO:0000313" key="4">
    <source>
        <dbReference type="Proteomes" id="UP001139125"/>
    </source>
</evidence>
<keyword evidence="1" id="KW-0732">Signal</keyword>
<name>A0A9X2L639_9BACT</name>
<evidence type="ECO:0000256" key="1">
    <source>
        <dbReference type="SAM" id="SignalP"/>
    </source>
</evidence>
<feature type="signal peptide" evidence="1">
    <location>
        <begin position="1"/>
        <end position="20"/>
    </location>
</feature>
<sequence length="145" mass="16128">MKSFIKIFAVLVFLSGTVMAQTNQKETKVLEALDNFKTAIIENDSEAASNVMADDVLILEGSGLETEEEYLSHHFHSDGKFLKAMNREILTQKISIEGNTAWVSTVSSMKGTYSEREIDLTSLELAVLKKEGSGWKIAAIHWSSR</sequence>
<dbReference type="EMBL" id="JANDBC010000003">
    <property type="protein sequence ID" value="MCP9293027.1"/>
    <property type="molecule type" value="Genomic_DNA"/>
</dbReference>
<proteinExistence type="predicted"/>
<feature type="domain" description="DUF4440" evidence="2">
    <location>
        <begin position="31"/>
        <end position="137"/>
    </location>
</feature>
<dbReference type="SUPFAM" id="SSF54427">
    <property type="entry name" value="NTF2-like"/>
    <property type="match status" value="1"/>
</dbReference>
<accession>A0A9X2L639</accession>
<dbReference type="InterPro" id="IPR027843">
    <property type="entry name" value="DUF4440"/>
</dbReference>